<dbReference type="EMBL" id="CABVLU010000001">
    <property type="protein sequence ID" value="VVT45770.1"/>
    <property type="molecule type" value="Genomic_DNA"/>
</dbReference>
<organism evidence="2 3">
    <name type="scientific">Magnusiomyces paraingens</name>
    <dbReference type="NCBI Taxonomy" id="2606893"/>
    <lineage>
        <taxon>Eukaryota</taxon>
        <taxon>Fungi</taxon>
        <taxon>Dikarya</taxon>
        <taxon>Ascomycota</taxon>
        <taxon>Saccharomycotina</taxon>
        <taxon>Dipodascomycetes</taxon>
        <taxon>Dipodascales</taxon>
        <taxon>Dipodascaceae</taxon>
        <taxon>Magnusiomyces</taxon>
    </lineage>
</organism>
<dbReference type="GO" id="GO:0008757">
    <property type="term" value="F:S-adenosylmethionine-dependent methyltransferase activity"/>
    <property type="evidence" value="ECO:0007669"/>
    <property type="project" value="InterPro"/>
</dbReference>
<feature type="domain" description="Methyltransferase type 11" evidence="1">
    <location>
        <begin position="41"/>
        <end position="118"/>
    </location>
</feature>
<dbReference type="AlphaFoldDB" id="A0A5E8B3G5"/>
<dbReference type="InterPro" id="IPR029063">
    <property type="entry name" value="SAM-dependent_MTases_sf"/>
</dbReference>
<dbReference type="RefSeq" id="XP_031851496.1">
    <property type="nucleotide sequence ID" value="XM_031995605.1"/>
</dbReference>
<name>A0A5E8B3G5_9ASCO</name>
<dbReference type="GeneID" id="43579705"/>
<proteinExistence type="predicted"/>
<dbReference type="Proteomes" id="UP000398389">
    <property type="component" value="Unassembled WGS sequence"/>
</dbReference>
<evidence type="ECO:0000313" key="2">
    <source>
        <dbReference type="EMBL" id="VVT45770.1"/>
    </source>
</evidence>
<dbReference type="CDD" id="cd02440">
    <property type="entry name" value="AdoMet_MTases"/>
    <property type="match status" value="1"/>
</dbReference>
<sequence length="312" mass="34727">MTDKEDHWVAKDYINNAAFVPKLTSVLVDDFLRPQPTDTILDIGCGDGALTSRIPCNKIYGVDSSASLLEVARTNHGLNVMLLDGRDLNAKKVVSEFNNGIFFDKVMSNAALHWVLNTRDRENEAEAKLNAGASSSETQLLGDTIRQNFFNQVFASLKSGVGAVFAAEMGGLGNVAEIHTAFLATLARYGMTPAEAQRVGASPWFFPHEDTIRNLLEIAGFVVEKIERVYRSTPLPHGNKGLLEWIKLFGFSFVDAFEKFQERKNVPAAERVSSERFLQEVCDLLTTICYDPQDSKQAYAGYVRLRWRAIKP</sequence>
<dbReference type="PANTHER" id="PTHR43861:SF1">
    <property type="entry name" value="TRANS-ACONITATE 2-METHYLTRANSFERASE"/>
    <property type="match status" value="1"/>
</dbReference>
<dbReference type="Gene3D" id="3.40.50.150">
    <property type="entry name" value="Vaccinia Virus protein VP39"/>
    <property type="match status" value="1"/>
</dbReference>
<keyword evidence="3" id="KW-1185">Reference proteome</keyword>
<protein>
    <recommendedName>
        <fullName evidence="1">Methyltransferase type 11 domain-containing protein</fullName>
    </recommendedName>
</protein>
<evidence type="ECO:0000313" key="3">
    <source>
        <dbReference type="Proteomes" id="UP000398389"/>
    </source>
</evidence>
<reference evidence="2 3" key="1">
    <citation type="submission" date="2019-09" db="EMBL/GenBank/DDBJ databases">
        <authorList>
            <person name="Brejova B."/>
        </authorList>
    </citation>
    <scope>NUCLEOTIDE SEQUENCE [LARGE SCALE GENOMIC DNA]</scope>
</reference>
<dbReference type="Pfam" id="PF08241">
    <property type="entry name" value="Methyltransf_11"/>
    <property type="match status" value="1"/>
</dbReference>
<dbReference type="PANTHER" id="PTHR43861">
    <property type="entry name" value="TRANS-ACONITATE 2-METHYLTRANSFERASE-RELATED"/>
    <property type="match status" value="1"/>
</dbReference>
<dbReference type="SUPFAM" id="SSF53335">
    <property type="entry name" value="S-adenosyl-L-methionine-dependent methyltransferases"/>
    <property type="match status" value="1"/>
</dbReference>
<evidence type="ECO:0000259" key="1">
    <source>
        <dbReference type="Pfam" id="PF08241"/>
    </source>
</evidence>
<gene>
    <name evidence="2" type="ORF">SAPINGB_P000882</name>
</gene>
<dbReference type="InterPro" id="IPR013216">
    <property type="entry name" value="Methyltransf_11"/>
</dbReference>
<dbReference type="OrthoDB" id="66144at2759"/>
<accession>A0A5E8B3G5</accession>